<accession>A0A2S4M661</accession>
<dbReference type="EMBL" id="PQGA01000009">
    <property type="protein sequence ID" value="POR50182.1"/>
    <property type="molecule type" value="Genomic_DNA"/>
</dbReference>
<feature type="signal peptide" evidence="1">
    <location>
        <begin position="1"/>
        <end position="27"/>
    </location>
</feature>
<dbReference type="Proteomes" id="UP000237381">
    <property type="component" value="Unassembled WGS sequence"/>
</dbReference>
<dbReference type="PROSITE" id="PS51257">
    <property type="entry name" value="PROKAR_LIPOPROTEIN"/>
    <property type="match status" value="1"/>
</dbReference>
<gene>
    <name evidence="2" type="ORF">B0G62_10990</name>
</gene>
<sequence length="667" mass="67034">MKSVIRTSNQWRLTVLASAALMLTACGGGGDSSTAASSTPSSIGGTVAVGNALVGANVTLIDATGKSTTATSDSNGNYSIALAGLTAPFLLVATDPSGNNAPLYSVTASVPTNSSAPVVANVTPLTTAVTAELTSDGNPLDLTSSATLTKLVTPAAVNTAVSTLNTILTPILSADIGSTAASSFNPINQSFTPNQTGADAVIDSVILTPAPSGGLQLASIAAPGTAIALNSSTSTSTQLAAPAQPANYLATLLSQLGQCIGGMSSACSSAIDASYLENGYNSSNGGFQTFHSGISASGSTITGVKTVASWAAGLSPFGISNPTALVRIFYTNAAGQQSFALTVVQQTQAATTTTPAVWDIIGNRQAYDVTINSFVTQRQFLDSADDTGSRDESGLNISIPVNSASSVNPSNVGSVKVTGPGLPTGGVWLEPRSATGNNTLALTSRAVTTAPTTATTSSSNTSLYRWSWQALSSDASTFAFTVTTGDAGYYAPTALTAQTLPAALASYSVTFYDTTGAAINSSPVTVVNSSTPLLANASSGVAWQTLGSDVISNFLNPSGSLAAAQTSVAVDWSGLVNGANIAPPLTGIQIQAASTQAEVDGWWEGSPTAGQNGQFTETVTAGVAQNGAQTCTTACQFPALGTGGSRLVQLAWSAEGVNYYNIWKYND</sequence>
<keyword evidence="1" id="KW-0732">Signal</keyword>
<reference evidence="2 3" key="1">
    <citation type="submission" date="2018-01" db="EMBL/GenBank/DDBJ databases">
        <title>Genomic Encyclopedia of Type Strains, Phase III (KMG-III): the genomes of soil and plant-associated and newly described type strains.</title>
        <authorList>
            <person name="Whitman W."/>
        </authorList>
    </citation>
    <scope>NUCLEOTIDE SEQUENCE [LARGE SCALE GENOMIC DNA]</scope>
    <source>
        <strain evidence="2 3">JCM 18070</strain>
    </source>
</reference>
<dbReference type="AlphaFoldDB" id="A0A2S4M661"/>
<dbReference type="OrthoDB" id="8572778at2"/>
<evidence type="ECO:0008006" key="4">
    <source>
        <dbReference type="Google" id="ProtNLM"/>
    </source>
</evidence>
<dbReference type="RefSeq" id="WP_146055319.1">
    <property type="nucleotide sequence ID" value="NZ_PQGA01000009.1"/>
</dbReference>
<feature type="chain" id="PRO_5015670798" description="Carboxypeptidase family protein" evidence="1">
    <location>
        <begin position="28"/>
        <end position="667"/>
    </location>
</feature>
<name>A0A2S4M661_9BURK</name>
<comment type="caution">
    <text evidence="2">The sequence shown here is derived from an EMBL/GenBank/DDBJ whole genome shotgun (WGS) entry which is preliminary data.</text>
</comment>
<evidence type="ECO:0000313" key="2">
    <source>
        <dbReference type="EMBL" id="POR50182.1"/>
    </source>
</evidence>
<evidence type="ECO:0000256" key="1">
    <source>
        <dbReference type="SAM" id="SignalP"/>
    </source>
</evidence>
<keyword evidence="3" id="KW-1185">Reference proteome</keyword>
<organism evidence="2 3">
    <name type="scientific">Paraburkholderia eburnea</name>
    <dbReference type="NCBI Taxonomy" id="1189126"/>
    <lineage>
        <taxon>Bacteria</taxon>
        <taxon>Pseudomonadati</taxon>
        <taxon>Pseudomonadota</taxon>
        <taxon>Betaproteobacteria</taxon>
        <taxon>Burkholderiales</taxon>
        <taxon>Burkholderiaceae</taxon>
        <taxon>Paraburkholderia</taxon>
    </lineage>
</organism>
<protein>
    <recommendedName>
        <fullName evidence="4">Carboxypeptidase family protein</fullName>
    </recommendedName>
</protein>
<evidence type="ECO:0000313" key="3">
    <source>
        <dbReference type="Proteomes" id="UP000237381"/>
    </source>
</evidence>
<proteinExistence type="predicted"/>